<dbReference type="WBParaSite" id="PS1159_v2.g6125.t1">
    <property type="protein sequence ID" value="PS1159_v2.g6125.t1"/>
    <property type="gene ID" value="PS1159_v2.g6125"/>
</dbReference>
<name>A0AC35GL05_9BILA</name>
<organism evidence="1 2">
    <name type="scientific">Panagrolaimus sp. PS1159</name>
    <dbReference type="NCBI Taxonomy" id="55785"/>
    <lineage>
        <taxon>Eukaryota</taxon>
        <taxon>Metazoa</taxon>
        <taxon>Ecdysozoa</taxon>
        <taxon>Nematoda</taxon>
        <taxon>Chromadorea</taxon>
        <taxon>Rhabditida</taxon>
        <taxon>Tylenchina</taxon>
        <taxon>Panagrolaimomorpha</taxon>
        <taxon>Panagrolaimoidea</taxon>
        <taxon>Panagrolaimidae</taxon>
        <taxon>Panagrolaimus</taxon>
    </lineage>
</organism>
<protein>
    <submittedName>
        <fullName evidence="2">Uncharacterized protein</fullName>
    </submittedName>
</protein>
<proteinExistence type="predicted"/>
<evidence type="ECO:0000313" key="1">
    <source>
        <dbReference type="Proteomes" id="UP000887580"/>
    </source>
</evidence>
<accession>A0AC35GL05</accession>
<sequence>MASSRNLVLHVHSLTVIESFSIQTKQETHIVLLDGNITNFFTHLQSGYNLKHIKAIVLTLVGDEFSKFVEFYIFRLKCREFCEKHQIFYLFINYTLFQSCSLIFQTKTMVKEDEKVMVFLLDYPFSLTTLSFIRQKKNYRLVKIFCSKFPPFTQQWQDDMFQSLNPKKIIFSKGPTKCHGLCDLEKAQKFFKSYNPVVVDFEDGLTHITETIANKVLHLMDEKDDPYDVEVPCWEKFEVRYDGKTLIKADDTEIAPFERSVIVNVFPKKSFSMYIPFPTLPEPVEEIKLSESKTKKAKVTLKLDTNSFYDFKVEPFVGEEEEAIANVAEKLCKENIGADKKTIEEAAKKNDKENGERKPALNDSEAVEIDKQVIPEKVQMIFDKQYFSVSYFANGKEYNAYDSDGEAKTPIYIAFTEDKPIIGKTAMEIYSEKPKSVVFDLIKLCSVLTEDICNPKWEFKLSKEEETGDSLVLAFETFEGEKYSTVDFLLAFILKNGKERIKKETGKKFGEIEIKFDGFTPNEILKKNFIEAGKLLKINTVFV</sequence>
<dbReference type="Proteomes" id="UP000887580">
    <property type="component" value="Unplaced"/>
</dbReference>
<reference evidence="2" key="1">
    <citation type="submission" date="2022-11" db="UniProtKB">
        <authorList>
            <consortium name="WormBaseParasite"/>
        </authorList>
    </citation>
    <scope>IDENTIFICATION</scope>
</reference>
<evidence type="ECO:0000313" key="2">
    <source>
        <dbReference type="WBParaSite" id="PS1159_v2.g6125.t1"/>
    </source>
</evidence>